<evidence type="ECO:0008006" key="3">
    <source>
        <dbReference type="Google" id="ProtNLM"/>
    </source>
</evidence>
<dbReference type="EMBL" id="JACNJZ010000218">
    <property type="protein sequence ID" value="MBC8319045.1"/>
    <property type="molecule type" value="Genomic_DNA"/>
</dbReference>
<name>A0A8J6NH89_9BACT</name>
<sequence length="131" mass="14287">MNILSKILFSALLLTIVISTQGCSRKGVGHLASDICMISKGITQNEVLTYLGPPHERKAGETGETWVYYQVKKSTLRKTPFIGNNLGTENVEMATVQFSGDKVITCVYRSFKPDELQDSGISLPADDSGSE</sequence>
<evidence type="ECO:0000313" key="2">
    <source>
        <dbReference type="Proteomes" id="UP000614424"/>
    </source>
</evidence>
<dbReference type="Proteomes" id="UP000614424">
    <property type="component" value="Unassembled WGS sequence"/>
</dbReference>
<comment type="caution">
    <text evidence="1">The sequence shown here is derived from an EMBL/GenBank/DDBJ whole genome shotgun (WGS) entry which is preliminary data.</text>
</comment>
<reference evidence="1 2" key="1">
    <citation type="submission" date="2020-08" db="EMBL/GenBank/DDBJ databases">
        <title>Bridging the membrane lipid divide: bacteria of the FCB group superphylum have the potential to synthesize archaeal ether lipids.</title>
        <authorList>
            <person name="Villanueva L."/>
            <person name="Von Meijenfeldt F.A.B."/>
            <person name="Westbye A.B."/>
            <person name="Yadav S."/>
            <person name="Hopmans E.C."/>
            <person name="Dutilh B.E."/>
            <person name="Sinninghe Damste J.S."/>
        </authorList>
    </citation>
    <scope>NUCLEOTIDE SEQUENCE [LARGE SCALE GENOMIC DNA]</scope>
    <source>
        <strain evidence="1">NIOZ-UU47</strain>
    </source>
</reference>
<dbReference type="AlphaFoldDB" id="A0A8J6NH89"/>
<evidence type="ECO:0000313" key="1">
    <source>
        <dbReference type="EMBL" id="MBC8319045.1"/>
    </source>
</evidence>
<gene>
    <name evidence="1" type="ORF">H8E41_14195</name>
</gene>
<accession>A0A8J6NH89</accession>
<organism evidence="1 2">
    <name type="scientific">Candidatus Desulfobia pelagia</name>
    <dbReference type="NCBI Taxonomy" id="2841692"/>
    <lineage>
        <taxon>Bacteria</taxon>
        <taxon>Pseudomonadati</taxon>
        <taxon>Thermodesulfobacteriota</taxon>
        <taxon>Desulfobulbia</taxon>
        <taxon>Desulfobulbales</taxon>
        <taxon>Desulfobulbaceae</taxon>
        <taxon>Candidatus Desulfobia</taxon>
    </lineage>
</organism>
<dbReference type="PROSITE" id="PS51257">
    <property type="entry name" value="PROKAR_LIPOPROTEIN"/>
    <property type="match status" value="1"/>
</dbReference>
<protein>
    <recommendedName>
        <fullName evidence="3">Outer membrane protein assembly factor BamE</fullName>
    </recommendedName>
</protein>
<proteinExistence type="predicted"/>